<feature type="transmembrane region" description="Helical" evidence="7">
    <location>
        <begin position="67"/>
        <end position="92"/>
    </location>
</feature>
<evidence type="ECO:0000256" key="1">
    <source>
        <dbReference type="ARBA" id="ARBA00004651"/>
    </source>
</evidence>
<comment type="similarity">
    <text evidence="2">Belongs to the CPA3 antiporters (TC 2.A.63) subunit E family.</text>
</comment>
<evidence type="ECO:0000256" key="5">
    <source>
        <dbReference type="ARBA" id="ARBA00022989"/>
    </source>
</evidence>
<keyword evidence="3" id="KW-1003">Cell membrane</keyword>
<dbReference type="InterPro" id="IPR002758">
    <property type="entry name" value="Cation_antiport_E"/>
</dbReference>
<comment type="subcellular location">
    <subcellularLocation>
        <location evidence="1">Cell membrane</location>
        <topology evidence="1">Multi-pass membrane protein</topology>
    </subcellularLocation>
</comment>
<feature type="transmembrane region" description="Helical" evidence="7">
    <location>
        <begin position="112"/>
        <end position="131"/>
    </location>
</feature>
<proteinExistence type="inferred from homology"/>
<feature type="transmembrane region" description="Helical" evidence="7">
    <location>
        <begin position="12"/>
        <end position="32"/>
    </location>
</feature>
<dbReference type="PANTHER" id="PTHR34584">
    <property type="entry name" value="NA(+)/H(+) ANTIPORTER SUBUNIT E1"/>
    <property type="match status" value="1"/>
</dbReference>
<evidence type="ECO:0000256" key="2">
    <source>
        <dbReference type="ARBA" id="ARBA00006228"/>
    </source>
</evidence>
<organism evidence="8 9">
    <name type="scientific">Brachybacterium hainanense</name>
    <dbReference type="NCBI Taxonomy" id="1541174"/>
    <lineage>
        <taxon>Bacteria</taxon>
        <taxon>Bacillati</taxon>
        <taxon>Actinomycetota</taxon>
        <taxon>Actinomycetes</taxon>
        <taxon>Micrococcales</taxon>
        <taxon>Dermabacteraceae</taxon>
        <taxon>Brachybacterium</taxon>
    </lineage>
</organism>
<evidence type="ECO:0000256" key="4">
    <source>
        <dbReference type="ARBA" id="ARBA00022692"/>
    </source>
</evidence>
<evidence type="ECO:0000256" key="3">
    <source>
        <dbReference type="ARBA" id="ARBA00022475"/>
    </source>
</evidence>
<protein>
    <submittedName>
        <fullName evidence="8">Na+/H+ antiporter subunit E</fullName>
    </submittedName>
</protein>
<evidence type="ECO:0000313" key="9">
    <source>
        <dbReference type="Proteomes" id="UP001589793"/>
    </source>
</evidence>
<evidence type="ECO:0000256" key="7">
    <source>
        <dbReference type="SAM" id="Phobius"/>
    </source>
</evidence>
<dbReference type="RefSeq" id="WP_376979924.1">
    <property type="nucleotide sequence ID" value="NZ_JBHLSV010000008.1"/>
</dbReference>
<evidence type="ECO:0000313" key="8">
    <source>
        <dbReference type="EMBL" id="MFC0673990.1"/>
    </source>
</evidence>
<dbReference type="EMBL" id="JBHLSV010000008">
    <property type="protein sequence ID" value="MFC0673990.1"/>
    <property type="molecule type" value="Genomic_DNA"/>
</dbReference>
<keyword evidence="5 7" id="KW-1133">Transmembrane helix</keyword>
<feature type="transmembrane region" description="Helical" evidence="7">
    <location>
        <begin position="38"/>
        <end position="55"/>
    </location>
</feature>
<gene>
    <name evidence="8" type="ORF">ACFFF6_08475</name>
</gene>
<dbReference type="Pfam" id="PF01899">
    <property type="entry name" value="MNHE"/>
    <property type="match status" value="1"/>
</dbReference>
<comment type="caution">
    <text evidence="8">The sequence shown here is derived from an EMBL/GenBank/DDBJ whole genome shotgun (WGS) entry which is preliminary data.</text>
</comment>
<keyword evidence="6 7" id="KW-0472">Membrane</keyword>
<keyword evidence="4 7" id="KW-0812">Transmembrane</keyword>
<evidence type="ECO:0000256" key="6">
    <source>
        <dbReference type="ARBA" id="ARBA00023136"/>
    </source>
</evidence>
<dbReference type="Proteomes" id="UP001589793">
    <property type="component" value="Unassembled WGS sequence"/>
</dbReference>
<dbReference type="NCBIfam" id="NF006521">
    <property type="entry name" value="PRK08965.1-5"/>
    <property type="match status" value="1"/>
</dbReference>
<accession>A0ABV6RAH3</accession>
<reference evidence="8 9" key="1">
    <citation type="submission" date="2024-09" db="EMBL/GenBank/DDBJ databases">
        <authorList>
            <person name="Sun Q."/>
            <person name="Mori K."/>
        </authorList>
    </citation>
    <scope>NUCLEOTIDE SEQUENCE [LARGE SCALE GENOMIC DNA]</scope>
    <source>
        <strain evidence="8 9">CICC 10874</strain>
    </source>
</reference>
<name>A0ABV6RAH3_9MICO</name>
<keyword evidence="9" id="KW-1185">Reference proteome</keyword>
<dbReference type="PANTHER" id="PTHR34584:SF1">
    <property type="entry name" value="NA(+)_H(+) ANTIPORTER SUBUNIT E1"/>
    <property type="match status" value="1"/>
</dbReference>
<sequence length="183" mass="19800">MMPIPLVRRARTLPLNWMGLLVSLAFWCLLWGGVSVKNVLGGLVVALLVFLLFPMPPTGHEIRVRPLRLVVGVLRFLADLAVSAVQVAWFAVRPGPPPPCSVVAVTLASRSDLFLTAVAMLATLIPGSVVVEAQRSTGTLFLHVIGAGTEEEVEAARRRVLEQEKRLLLALARRDVLEEAGLA</sequence>